<gene>
    <name evidence="6" type="primary">purN</name>
    <name evidence="8" type="ORF">HMF3257_25720</name>
</gene>
<dbReference type="GO" id="GO:0006189">
    <property type="term" value="P:'de novo' IMP biosynthetic process"/>
    <property type="evidence" value="ECO:0007669"/>
    <property type="project" value="UniProtKB-UniRule"/>
</dbReference>
<evidence type="ECO:0000259" key="7">
    <source>
        <dbReference type="Pfam" id="PF00551"/>
    </source>
</evidence>
<dbReference type="SUPFAM" id="SSF53328">
    <property type="entry name" value="Formyltransferase"/>
    <property type="match status" value="1"/>
</dbReference>
<comment type="catalytic activity">
    <reaction evidence="5 6">
        <text>N(1)-(5-phospho-beta-D-ribosyl)glycinamide + (6R)-10-formyltetrahydrofolate = N(2)-formyl-N(1)-(5-phospho-beta-D-ribosyl)glycinamide + (6S)-5,6,7,8-tetrahydrofolate + H(+)</text>
        <dbReference type="Rhea" id="RHEA:15053"/>
        <dbReference type="ChEBI" id="CHEBI:15378"/>
        <dbReference type="ChEBI" id="CHEBI:57453"/>
        <dbReference type="ChEBI" id="CHEBI:143788"/>
        <dbReference type="ChEBI" id="CHEBI:147286"/>
        <dbReference type="ChEBI" id="CHEBI:195366"/>
        <dbReference type="EC" id="2.1.2.2"/>
    </reaction>
</comment>
<dbReference type="GO" id="GO:0005829">
    <property type="term" value="C:cytosol"/>
    <property type="evidence" value="ECO:0007669"/>
    <property type="project" value="TreeGrafter"/>
</dbReference>
<evidence type="ECO:0000256" key="6">
    <source>
        <dbReference type="HAMAP-Rule" id="MF_01930"/>
    </source>
</evidence>
<feature type="binding site" evidence="6">
    <location>
        <begin position="12"/>
        <end position="14"/>
    </location>
    <ligand>
        <name>N(1)-(5-phospho-beta-D-ribosyl)glycinamide</name>
        <dbReference type="ChEBI" id="CHEBI:143788"/>
    </ligand>
</feature>
<dbReference type="InterPro" id="IPR002376">
    <property type="entry name" value="Formyl_transf_N"/>
</dbReference>
<protein>
    <recommendedName>
        <fullName evidence="6">Phosphoribosylglycinamide formyltransferase</fullName>
        <ecNumber evidence="6">2.1.2.2</ecNumber>
    </recommendedName>
    <alternativeName>
        <fullName evidence="6">5'-phosphoribosylglycinamide transformylase</fullName>
    </alternativeName>
    <alternativeName>
        <fullName evidence="6">GAR transformylase</fullName>
        <shortName evidence="6">GART</shortName>
    </alternativeName>
</protein>
<feature type="domain" description="Formyl transferase N-terminal" evidence="7">
    <location>
        <begin position="2"/>
        <end position="187"/>
    </location>
</feature>
<evidence type="ECO:0000256" key="3">
    <source>
        <dbReference type="ARBA" id="ARBA00022755"/>
    </source>
</evidence>
<dbReference type="EMBL" id="QLII01000001">
    <property type="protein sequence ID" value="RAI76721.1"/>
    <property type="molecule type" value="Genomic_DNA"/>
</dbReference>
<organism evidence="8 9">
    <name type="scientific">Spirosoma telluris</name>
    <dbReference type="NCBI Taxonomy" id="2183553"/>
    <lineage>
        <taxon>Bacteria</taxon>
        <taxon>Pseudomonadati</taxon>
        <taxon>Bacteroidota</taxon>
        <taxon>Cytophagia</taxon>
        <taxon>Cytophagales</taxon>
        <taxon>Cytophagaceae</taxon>
        <taxon>Spirosoma</taxon>
    </lineage>
</organism>
<accession>A0A327NMQ6</accession>
<evidence type="ECO:0000256" key="4">
    <source>
        <dbReference type="ARBA" id="ARBA00038440"/>
    </source>
</evidence>
<dbReference type="OrthoDB" id="9806170at2"/>
<dbReference type="GO" id="GO:0004644">
    <property type="term" value="F:phosphoribosylglycinamide formyltransferase activity"/>
    <property type="evidence" value="ECO:0007669"/>
    <property type="project" value="UniProtKB-UniRule"/>
</dbReference>
<dbReference type="RefSeq" id="WP_111346636.1">
    <property type="nucleotide sequence ID" value="NZ_QLII01000001.1"/>
</dbReference>
<evidence type="ECO:0000256" key="2">
    <source>
        <dbReference type="ARBA" id="ARBA00022679"/>
    </source>
</evidence>
<dbReference type="UniPathway" id="UPA00074">
    <property type="reaction ID" value="UER00126"/>
</dbReference>
<keyword evidence="3 6" id="KW-0658">Purine biosynthesis</keyword>
<keyword evidence="2 6" id="KW-0808">Transferase</keyword>
<proteinExistence type="inferred from homology"/>
<comment type="pathway">
    <text evidence="1 6">Purine metabolism; IMP biosynthesis via de novo pathway; N(2)-formyl-N(1)-(5-phospho-D-ribosyl)glycinamide from N(1)-(5-phospho-D-ribosyl)glycinamide (10-formyl THF route): step 1/1.</text>
</comment>
<feature type="site" description="Raises pKa of active site His" evidence="6">
    <location>
        <position position="150"/>
    </location>
</feature>
<dbReference type="AlphaFoldDB" id="A0A327NMQ6"/>
<feature type="binding site" evidence="6">
    <location>
        <position position="107"/>
    </location>
    <ligand>
        <name>(6R)-10-formyltetrahydrofolate</name>
        <dbReference type="ChEBI" id="CHEBI:195366"/>
    </ligand>
</feature>
<comment type="caution">
    <text evidence="6">Lacks conserved residue(s) required for the propagation of feature annotation.</text>
</comment>
<dbReference type="EC" id="2.1.2.2" evidence="6"/>
<evidence type="ECO:0000256" key="1">
    <source>
        <dbReference type="ARBA" id="ARBA00005054"/>
    </source>
</evidence>
<sequence>MKRIVLFASGSGSNAEKIAEYFADNTDVEISLIVSNNPKAGVIERARRGFGQRLHIPVLLFDRTTFYNTSRITQLLLNQNIDLIVLAGFMWLMPSELVRAFPNKIINIHPALLPKFGGKGMYGHFVHEAVVAARETESGITIHYVNEHYDEGQIIFQARCPVATTDTPDDVARNVQVLEHEHYPRVVAEMLMMTGLANQ</sequence>
<comment type="function">
    <text evidence="6">Catalyzes the transfer of a formyl group from 10-formyltetrahydrofolate to 5-phospho-ribosyl-glycinamide (GAR), producing 5-phospho-ribosyl-N-formylglycinamide (FGAR) and tetrahydrofolate.</text>
</comment>
<evidence type="ECO:0000313" key="8">
    <source>
        <dbReference type="EMBL" id="RAI76721.1"/>
    </source>
</evidence>
<dbReference type="InterPro" id="IPR036477">
    <property type="entry name" value="Formyl_transf_N_sf"/>
</dbReference>
<dbReference type="InterPro" id="IPR004607">
    <property type="entry name" value="GART"/>
</dbReference>
<dbReference type="Proteomes" id="UP000249016">
    <property type="component" value="Unassembled WGS sequence"/>
</dbReference>
<name>A0A327NMQ6_9BACT</name>
<dbReference type="HAMAP" id="MF_01930">
    <property type="entry name" value="PurN"/>
    <property type="match status" value="1"/>
</dbReference>
<dbReference type="Gene3D" id="3.40.50.170">
    <property type="entry name" value="Formyl transferase, N-terminal domain"/>
    <property type="match status" value="1"/>
</dbReference>
<dbReference type="InterPro" id="IPR001555">
    <property type="entry name" value="GART_AS"/>
</dbReference>
<feature type="active site" description="Proton donor" evidence="6">
    <location>
        <position position="109"/>
    </location>
</feature>
<reference evidence="8 9" key="1">
    <citation type="submission" date="2018-06" db="EMBL/GenBank/DDBJ databases">
        <title>Spirosoma sp. HMF3257 Genome sequencing and assembly.</title>
        <authorList>
            <person name="Kang H."/>
            <person name="Cha I."/>
            <person name="Kim H."/>
            <person name="Kang J."/>
            <person name="Joh K."/>
        </authorList>
    </citation>
    <scope>NUCLEOTIDE SEQUENCE [LARGE SCALE GENOMIC DNA]</scope>
    <source>
        <strain evidence="8 9">HMF3257</strain>
    </source>
</reference>
<evidence type="ECO:0000313" key="9">
    <source>
        <dbReference type="Proteomes" id="UP000249016"/>
    </source>
</evidence>
<comment type="similarity">
    <text evidence="4 6">Belongs to the GART family.</text>
</comment>
<evidence type="ECO:0000256" key="5">
    <source>
        <dbReference type="ARBA" id="ARBA00047664"/>
    </source>
</evidence>
<feature type="binding site" evidence="6">
    <location>
        <position position="63"/>
    </location>
    <ligand>
        <name>(6R)-10-formyltetrahydrofolate</name>
        <dbReference type="ChEBI" id="CHEBI:195366"/>
    </ligand>
</feature>
<comment type="caution">
    <text evidence="8">The sequence shown here is derived from an EMBL/GenBank/DDBJ whole genome shotgun (WGS) entry which is preliminary data.</text>
</comment>
<dbReference type="PROSITE" id="PS00373">
    <property type="entry name" value="GART"/>
    <property type="match status" value="1"/>
</dbReference>
<dbReference type="PANTHER" id="PTHR43369">
    <property type="entry name" value="PHOSPHORIBOSYLGLYCINAMIDE FORMYLTRANSFERASE"/>
    <property type="match status" value="1"/>
</dbReference>
<dbReference type="PANTHER" id="PTHR43369:SF2">
    <property type="entry name" value="PHOSPHORIBOSYLGLYCINAMIDE FORMYLTRANSFERASE"/>
    <property type="match status" value="1"/>
</dbReference>
<keyword evidence="9" id="KW-1185">Reference proteome</keyword>
<dbReference type="Pfam" id="PF00551">
    <property type="entry name" value="Formyl_trans_N"/>
    <property type="match status" value="1"/>
</dbReference>
<dbReference type="CDD" id="cd08645">
    <property type="entry name" value="FMT_core_GART"/>
    <property type="match status" value="1"/>
</dbReference>